<sequence>MKIQSIYILLLVSLLGCGEYDAFDEELNIELLPQTIAFQEATLEPVKVREGQEVLEVAVVMPSAIYGEQGVQVAYSFEGSAVFGEDYKVQVVENNEVSGQEVIREATAEGGVFIIKNKPRVTNNGQVEYTNARNRATMKVITFSKEGIDKPEGKTLSLILEEATNLDNPNSRVTVGQGAIKKEYDILIQDIHCPTNLQGTYQTTFVRGEVGEPVEDVTLTKIDDGEWGKYELSNVAADLLGAPISLIIYDQCGDFISEGDPNFSVTGTTLEDGTIRLLVNYRFVGSTGTITAQWLLLLSK</sequence>
<name>A0ABP9DEH1_9BACT</name>
<dbReference type="PROSITE" id="PS51257">
    <property type="entry name" value="PROKAR_LIPOPROTEIN"/>
    <property type="match status" value="1"/>
</dbReference>
<reference evidence="2" key="1">
    <citation type="journal article" date="2019" name="Int. J. Syst. Evol. Microbiol.">
        <title>The Global Catalogue of Microorganisms (GCM) 10K type strain sequencing project: providing services to taxonomists for standard genome sequencing and annotation.</title>
        <authorList>
            <consortium name="The Broad Institute Genomics Platform"/>
            <consortium name="The Broad Institute Genome Sequencing Center for Infectious Disease"/>
            <person name="Wu L."/>
            <person name="Ma J."/>
        </authorList>
    </citation>
    <scope>NUCLEOTIDE SEQUENCE [LARGE SCALE GENOMIC DNA]</scope>
    <source>
        <strain evidence="2">JCM 18326</strain>
    </source>
</reference>
<evidence type="ECO:0008006" key="3">
    <source>
        <dbReference type="Google" id="ProtNLM"/>
    </source>
</evidence>
<organism evidence="1 2">
    <name type="scientific">Algivirga pacifica</name>
    <dbReference type="NCBI Taxonomy" id="1162670"/>
    <lineage>
        <taxon>Bacteria</taxon>
        <taxon>Pseudomonadati</taxon>
        <taxon>Bacteroidota</taxon>
        <taxon>Cytophagia</taxon>
        <taxon>Cytophagales</taxon>
        <taxon>Flammeovirgaceae</taxon>
        <taxon>Algivirga</taxon>
    </lineage>
</organism>
<evidence type="ECO:0000313" key="1">
    <source>
        <dbReference type="EMBL" id="GAA4842554.1"/>
    </source>
</evidence>
<proteinExistence type="predicted"/>
<protein>
    <recommendedName>
        <fullName evidence="3">DUF1735 domain-containing protein</fullName>
    </recommendedName>
</protein>
<evidence type="ECO:0000313" key="2">
    <source>
        <dbReference type="Proteomes" id="UP001500298"/>
    </source>
</evidence>
<keyword evidence="2" id="KW-1185">Reference proteome</keyword>
<dbReference type="EMBL" id="BAABJX010000045">
    <property type="protein sequence ID" value="GAA4842554.1"/>
    <property type="molecule type" value="Genomic_DNA"/>
</dbReference>
<dbReference type="RefSeq" id="WP_345373137.1">
    <property type="nucleotide sequence ID" value="NZ_BAABJX010000045.1"/>
</dbReference>
<dbReference type="Proteomes" id="UP001500298">
    <property type="component" value="Unassembled WGS sequence"/>
</dbReference>
<gene>
    <name evidence="1" type="ORF">GCM10023331_29550</name>
</gene>
<comment type="caution">
    <text evidence="1">The sequence shown here is derived from an EMBL/GenBank/DDBJ whole genome shotgun (WGS) entry which is preliminary data.</text>
</comment>
<accession>A0ABP9DEH1</accession>